<dbReference type="Proteomes" id="UP000299102">
    <property type="component" value="Unassembled WGS sequence"/>
</dbReference>
<dbReference type="AlphaFoldDB" id="A0A4C1W9R2"/>
<keyword evidence="2" id="KW-1185">Reference proteome</keyword>
<comment type="caution">
    <text evidence="1">The sequence shown here is derived from an EMBL/GenBank/DDBJ whole genome shotgun (WGS) entry which is preliminary data.</text>
</comment>
<evidence type="ECO:0000313" key="2">
    <source>
        <dbReference type="Proteomes" id="UP000299102"/>
    </source>
</evidence>
<reference evidence="1 2" key="1">
    <citation type="journal article" date="2019" name="Commun. Biol.">
        <title>The bagworm genome reveals a unique fibroin gene that provides high tensile strength.</title>
        <authorList>
            <person name="Kono N."/>
            <person name="Nakamura H."/>
            <person name="Ohtoshi R."/>
            <person name="Tomita M."/>
            <person name="Numata K."/>
            <person name="Arakawa K."/>
        </authorList>
    </citation>
    <scope>NUCLEOTIDE SEQUENCE [LARGE SCALE GENOMIC DNA]</scope>
</reference>
<evidence type="ECO:0000313" key="1">
    <source>
        <dbReference type="EMBL" id="GBP47610.1"/>
    </source>
</evidence>
<accession>A0A4C1W9R2</accession>
<protein>
    <submittedName>
        <fullName evidence="1">Uncharacterized protein</fullName>
    </submittedName>
</protein>
<organism evidence="1 2">
    <name type="scientific">Eumeta variegata</name>
    <name type="common">Bagworm moth</name>
    <name type="synonym">Eumeta japonica</name>
    <dbReference type="NCBI Taxonomy" id="151549"/>
    <lineage>
        <taxon>Eukaryota</taxon>
        <taxon>Metazoa</taxon>
        <taxon>Ecdysozoa</taxon>
        <taxon>Arthropoda</taxon>
        <taxon>Hexapoda</taxon>
        <taxon>Insecta</taxon>
        <taxon>Pterygota</taxon>
        <taxon>Neoptera</taxon>
        <taxon>Endopterygota</taxon>
        <taxon>Lepidoptera</taxon>
        <taxon>Glossata</taxon>
        <taxon>Ditrysia</taxon>
        <taxon>Tineoidea</taxon>
        <taxon>Psychidae</taxon>
        <taxon>Oiketicinae</taxon>
        <taxon>Eumeta</taxon>
    </lineage>
</organism>
<sequence>MREERHASLPLGHENYKQAKGRLSKLQPYITRELCVSGHLPHLGPGERNGEEIPAPLRQVELVYAENVISANGVK</sequence>
<gene>
    <name evidence="1" type="ORF">EVAR_30324_1</name>
</gene>
<proteinExistence type="predicted"/>
<dbReference type="EMBL" id="BGZK01000505">
    <property type="protein sequence ID" value="GBP47610.1"/>
    <property type="molecule type" value="Genomic_DNA"/>
</dbReference>
<name>A0A4C1W9R2_EUMVA</name>